<gene>
    <name evidence="1" type="ORF">SAMN05660918_1226</name>
</gene>
<keyword evidence="2" id="KW-1185">Reference proteome</keyword>
<dbReference type="EMBL" id="FNYA01000002">
    <property type="protein sequence ID" value="SEI63493.1"/>
    <property type="molecule type" value="Genomic_DNA"/>
</dbReference>
<protein>
    <submittedName>
        <fullName evidence="1">Uncharacterized protein</fullName>
    </submittedName>
</protein>
<sequence length="105" mass="11471">MALDANIGSIITELEAKALIQSFETKFPGEITSSFIGANNIENILAQENCIGLRIYNGYDDENEKISLVLVGVDGDEKDMLNDGIIYDRIATCPPLCPTEGLYVK</sequence>
<reference evidence="2" key="1">
    <citation type="submission" date="2016-10" db="EMBL/GenBank/DDBJ databases">
        <authorList>
            <person name="Varghese N."/>
            <person name="Submissions S."/>
        </authorList>
    </citation>
    <scope>NUCLEOTIDE SEQUENCE [LARGE SCALE GENOMIC DNA]</scope>
    <source>
        <strain evidence="2">DSM 17934</strain>
    </source>
</reference>
<dbReference type="OrthoDB" id="661524at2"/>
<dbReference type="AlphaFoldDB" id="A0A1H6S611"/>
<organism evidence="1 2">
    <name type="scientific">Flavobacterium terrigena</name>
    <dbReference type="NCBI Taxonomy" id="402734"/>
    <lineage>
        <taxon>Bacteria</taxon>
        <taxon>Pseudomonadati</taxon>
        <taxon>Bacteroidota</taxon>
        <taxon>Flavobacteriia</taxon>
        <taxon>Flavobacteriales</taxon>
        <taxon>Flavobacteriaceae</taxon>
        <taxon>Flavobacterium</taxon>
    </lineage>
</organism>
<name>A0A1H6S611_9FLAO</name>
<evidence type="ECO:0000313" key="2">
    <source>
        <dbReference type="Proteomes" id="UP000199702"/>
    </source>
</evidence>
<evidence type="ECO:0000313" key="1">
    <source>
        <dbReference type="EMBL" id="SEI63493.1"/>
    </source>
</evidence>
<accession>A0A1H6S611</accession>
<dbReference type="STRING" id="402734.SAMN05660918_1226"/>
<proteinExistence type="predicted"/>
<dbReference type="Proteomes" id="UP000199702">
    <property type="component" value="Unassembled WGS sequence"/>
</dbReference>
<dbReference type="RefSeq" id="WP_091309751.1">
    <property type="nucleotide sequence ID" value="NZ_CBCSJU010000002.1"/>
</dbReference>